<keyword evidence="5" id="KW-1185">Reference proteome</keyword>
<dbReference type="InterPro" id="IPR036721">
    <property type="entry name" value="RCK_C_sf"/>
</dbReference>
<sequence length="313" mass="34976">MALIFVFSFGIIIFWIEPQTFPTVFEGVWWAIITTSTVGYGDYAPVTILGRIVGITLILLGAGFVSTYFITLATATVTKQNNFIEGKVMYKGKNHFIIIGWNERSREIINRVQNEDKYRSIILIDETLEKNPLLNHSVHFIRGRSNRDDVLIKANILSADKVLITADQNKDELQADMFTILTLLAIKGLNSKVHCIAEILTTEQISNAKRAGADEVIQSNILTSFVMVNSLTDEGIAESIFPLLDHLNGNKLSFSEADPFVGKSFLDANSVLLHQGTLLLGIKRGENTIVNPPNDYTIETNDQLLLIEKYLIE</sequence>
<dbReference type="Pfam" id="PF07885">
    <property type="entry name" value="Ion_trans_2"/>
    <property type="match status" value="1"/>
</dbReference>
<dbReference type="InterPro" id="IPR036291">
    <property type="entry name" value="NAD(P)-bd_dom_sf"/>
</dbReference>
<comment type="subcellular location">
    <subcellularLocation>
        <location evidence="1">Cell membrane</location>
        <topology evidence="1">Multi-pass membrane protein</topology>
    </subcellularLocation>
</comment>
<dbReference type="Gene3D" id="1.10.287.70">
    <property type="match status" value="1"/>
</dbReference>
<keyword evidence="4" id="KW-0407">Ion channel</keyword>
<dbReference type="InterPro" id="IPR050721">
    <property type="entry name" value="Trk_Ktr_HKT_K-transport"/>
</dbReference>
<keyword evidence="2" id="KW-0472">Membrane</keyword>
<dbReference type="PANTHER" id="PTHR43833">
    <property type="entry name" value="POTASSIUM CHANNEL PROTEIN 2-RELATED-RELATED"/>
    <property type="match status" value="1"/>
</dbReference>
<dbReference type="Proteomes" id="UP001290455">
    <property type="component" value="Unassembled WGS sequence"/>
</dbReference>
<reference evidence="4 5" key="1">
    <citation type="submission" date="2023-11" db="EMBL/GenBank/DDBJ databases">
        <title>Bacillus jintuensis, isolated from a mudflat on the Beibu Gulf coast.</title>
        <authorList>
            <person name="Li M."/>
        </authorList>
    </citation>
    <scope>NUCLEOTIDE SEQUENCE [LARGE SCALE GENOMIC DNA]</scope>
    <source>
        <strain evidence="4 5">31A1R</strain>
    </source>
</reference>
<dbReference type="PROSITE" id="PS51201">
    <property type="entry name" value="RCK_N"/>
    <property type="match status" value="1"/>
</dbReference>
<organism evidence="4 5">
    <name type="scientific">Robertmurraya mangrovi</name>
    <dbReference type="NCBI Taxonomy" id="3098077"/>
    <lineage>
        <taxon>Bacteria</taxon>
        <taxon>Bacillati</taxon>
        <taxon>Bacillota</taxon>
        <taxon>Bacilli</taxon>
        <taxon>Bacillales</taxon>
        <taxon>Bacillaceae</taxon>
        <taxon>Robertmurraya</taxon>
    </lineage>
</organism>
<evidence type="ECO:0000313" key="4">
    <source>
        <dbReference type="EMBL" id="MDZ5472049.1"/>
    </source>
</evidence>
<dbReference type="SUPFAM" id="SSF51735">
    <property type="entry name" value="NAD(P)-binding Rossmann-fold domains"/>
    <property type="match status" value="1"/>
</dbReference>
<dbReference type="GO" id="GO:0034220">
    <property type="term" value="P:monoatomic ion transmembrane transport"/>
    <property type="evidence" value="ECO:0007669"/>
    <property type="project" value="UniProtKB-KW"/>
</dbReference>
<keyword evidence="4" id="KW-0406">Ion transport</keyword>
<dbReference type="PANTHER" id="PTHR43833:SF9">
    <property type="entry name" value="POTASSIUM CHANNEL PROTEIN YUGO-RELATED"/>
    <property type="match status" value="1"/>
</dbReference>
<dbReference type="Gene3D" id="3.30.70.1450">
    <property type="entry name" value="Regulator of K+ conductance, C-terminal domain"/>
    <property type="match status" value="1"/>
</dbReference>
<dbReference type="InterPro" id="IPR003148">
    <property type="entry name" value="RCK_N"/>
</dbReference>
<name>A0ABU5IXZ7_9BACI</name>
<proteinExistence type="predicted"/>
<keyword evidence="2" id="KW-1133">Transmembrane helix</keyword>
<evidence type="ECO:0000313" key="5">
    <source>
        <dbReference type="Proteomes" id="UP001290455"/>
    </source>
</evidence>
<comment type="caution">
    <text evidence="4">The sequence shown here is derived from an EMBL/GenBank/DDBJ whole genome shotgun (WGS) entry which is preliminary data.</text>
</comment>
<dbReference type="SUPFAM" id="SSF116726">
    <property type="entry name" value="TrkA C-terminal domain-like"/>
    <property type="match status" value="1"/>
</dbReference>
<feature type="domain" description="RCK N-terminal" evidence="3">
    <location>
        <begin position="93"/>
        <end position="217"/>
    </location>
</feature>
<dbReference type="Pfam" id="PF02254">
    <property type="entry name" value="TrkA_N"/>
    <property type="match status" value="1"/>
</dbReference>
<dbReference type="RefSeq" id="WP_322446352.1">
    <property type="nucleotide sequence ID" value="NZ_JAXOFX010000005.1"/>
</dbReference>
<accession>A0ABU5IXZ7</accession>
<keyword evidence="4" id="KW-0813">Transport</keyword>
<dbReference type="InterPro" id="IPR013099">
    <property type="entry name" value="K_chnl_dom"/>
</dbReference>
<feature type="transmembrane region" description="Helical" evidence="2">
    <location>
        <begin position="52"/>
        <end position="73"/>
    </location>
</feature>
<dbReference type="SUPFAM" id="SSF81324">
    <property type="entry name" value="Voltage-gated potassium channels"/>
    <property type="match status" value="1"/>
</dbReference>
<evidence type="ECO:0000259" key="3">
    <source>
        <dbReference type="PROSITE" id="PS51201"/>
    </source>
</evidence>
<gene>
    <name evidence="4" type="ORF">SM124_09850</name>
</gene>
<protein>
    <submittedName>
        <fullName evidence="4">Potassium channel family protein</fullName>
    </submittedName>
</protein>
<keyword evidence="2" id="KW-0812">Transmembrane</keyword>
<dbReference type="EMBL" id="JAXOFX010000005">
    <property type="protein sequence ID" value="MDZ5472049.1"/>
    <property type="molecule type" value="Genomic_DNA"/>
</dbReference>
<evidence type="ECO:0000256" key="1">
    <source>
        <dbReference type="ARBA" id="ARBA00004651"/>
    </source>
</evidence>
<evidence type="ECO:0000256" key="2">
    <source>
        <dbReference type="SAM" id="Phobius"/>
    </source>
</evidence>
<dbReference type="Gene3D" id="3.40.50.720">
    <property type="entry name" value="NAD(P)-binding Rossmann-like Domain"/>
    <property type="match status" value="1"/>
</dbReference>